<dbReference type="EC" id="2.4.1.-" evidence="8"/>
<dbReference type="InterPro" id="IPR008166">
    <property type="entry name" value="Glyco_transf_92"/>
</dbReference>
<evidence type="ECO:0000313" key="9">
    <source>
        <dbReference type="EnsemblMetazoa" id="XP_038078007.1"/>
    </source>
</evidence>
<evidence type="ECO:0000256" key="7">
    <source>
        <dbReference type="ARBA" id="ARBA00023136"/>
    </source>
</evidence>
<dbReference type="GO" id="GO:0005737">
    <property type="term" value="C:cytoplasm"/>
    <property type="evidence" value="ECO:0007669"/>
    <property type="project" value="TreeGrafter"/>
</dbReference>
<keyword evidence="3 8" id="KW-0328">Glycosyltransferase</keyword>
<dbReference type="AlphaFoldDB" id="A0A914BR79"/>
<dbReference type="EnsemblMetazoa" id="XM_038222079.1">
    <property type="protein sequence ID" value="XP_038078007.1"/>
    <property type="gene ID" value="LOC119745601"/>
</dbReference>
<evidence type="ECO:0000256" key="2">
    <source>
        <dbReference type="ARBA" id="ARBA00007647"/>
    </source>
</evidence>
<comment type="similarity">
    <text evidence="2 8">Belongs to the glycosyltransferase 92 family.</text>
</comment>
<dbReference type="Pfam" id="PF01697">
    <property type="entry name" value="Glyco_transf_92"/>
    <property type="match status" value="1"/>
</dbReference>
<keyword evidence="7 8" id="KW-0472">Membrane</keyword>
<reference evidence="9" key="1">
    <citation type="submission" date="2022-11" db="UniProtKB">
        <authorList>
            <consortium name="EnsemblMetazoa"/>
        </authorList>
    </citation>
    <scope>IDENTIFICATION</scope>
</reference>
<dbReference type="GeneID" id="119745601"/>
<dbReference type="OMA" id="NVHFFKI"/>
<name>A0A914BR79_PATMI</name>
<keyword evidence="4 8" id="KW-0808">Transferase</keyword>
<feature type="transmembrane region" description="Helical" evidence="8">
    <location>
        <begin position="12"/>
        <end position="31"/>
    </location>
</feature>
<evidence type="ECO:0000256" key="8">
    <source>
        <dbReference type="RuleBase" id="RU366017"/>
    </source>
</evidence>
<evidence type="ECO:0000313" key="10">
    <source>
        <dbReference type="Proteomes" id="UP000887568"/>
    </source>
</evidence>
<dbReference type="GO" id="GO:0016757">
    <property type="term" value="F:glycosyltransferase activity"/>
    <property type="evidence" value="ECO:0007669"/>
    <property type="project" value="UniProtKB-UniRule"/>
</dbReference>
<dbReference type="Proteomes" id="UP000887568">
    <property type="component" value="Unplaced"/>
</dbReference>
<evidence type="ECO:0000256" key="4">
    <source>
        <dbReference type="ARBA" id="ARBA00022679"/>
    </source>
</evidence>
<dbReference type="OrthoDB" id="2526284at2759"/>
<organism evidence="9 10">
    <name type="scientific">Patiria miniata</name>
    <name type="common">Bat star</name>
    <name type="synonym">Asterina miniata</name>
    <dbReference type="NCBI Taxonomy" id="46514"/>
    <lineage>
        <taxon>Eukaryota</taxon>
        <taxon>Metazoa</taxon>
        <taxon>Echinodermata</taxon>
        <taxon>Eleutherozoa</taxon>
        <taxon>Asterozoa</taxon>
        <taxon>Asteroidea</taxon>
        <taxon>Valvatacea</taxon>
        <taxon>Valvatida</taxon>
        <taxon>Asterinidae</taxon>
        <taxon>Patiria</taxon>
    </lineage>
</organism>
<comment type="subcellular location">
    <subcellularLocation>
        <location evidence="1">Membrane</location>
        <topology evidence="1">Single-pass membrane protein</topology>
    </subcellularLocation>
</comment>
<accession>A0A914BR79</accession>
<evidence type="ECO:0000256" key="1">
    <source>
        <dbReference type="ARBA" id="ARBA00004167"/>
    </source>
</evidence>
<keyword evidence="10" id="KW-1185">Reference proteome</keyword>
<evidence type="ECO:0000256" key="6">
    <source>
        <dbReference type="ARBA" id="ARBA00022989"/>
    </source>
</evidence>
<protein>
    <recommendedName>
        <fullName evidence="8">Glycosyltransferase family 92 protein</fullName>
        <ecNumber evidence="8">2.4.1.-</ecNumber>
    </recommendedName>
</protein>
<sequence length="431" mass="50591">MPACSLKRSHLELVSSLILIFQMFLIFFFTFHTETRILPRSRRNDTNPGPQRHDPSCYLKEKLEKHNMPIIHSIFADPVKNQVVAVGVRFWFERWHEEMFYCEFHGPRGGLFIQLTDPILKDYQRFGATAQYVLVLICPIPKPLIGVQKSMLTLRRTSNTSLAYENITVCQSQPHGGKKRYLSMCTMLKDMDAAVPPWLDYHRHLGIEHVYIYDNSRTSTLNQTVRRYLDSGFLTIIPWAHVHSPGKTYLEVQIAHENDCLWRNRYRTDWMIKIDVDEFLQPMDSSMPSIPDVLRKYTVVMDSIGSLRIQNWFFCRGWNQTRRHHHESVFERNQYRRREPTPVNMGRDKAVVRPTNVHFFKIHGVKLGGDTITLSPLTEIRMVHYRGDNKLHSGFRCSDKRPVKDSSMCRLWAKIKEFSLNVKEPNGIHCT</sequence>
<dbReference type="PANTHER" id="PTHR21461">
    <property type="entry name" value="GLYCOSYLTRANSFERASE FAMILY 92 PROTEIN"/>
    <property type="match status" value="1"/>
</dbReference>
<dbReference type="PANTHER" id="PTHR21461:SF87">
    <property type="entry name" value="GH12965P"/>
    <property type="match status" value="1"/>
</dbReference>
<dbReference type="RefSeq" id="XP_038078007.1">
    <property type="nucleotide sequence ID" value="XM_038222079.1"/>
</dbReference>
<evidence type="ECO:0000256" key="5">
    <source>
        <dbReference type="ARBA" id="ARBA00022692"/>
    </source>
</evidence>
<keyword evidence="6 8" id="KW-1133">Transmembrane helix</keyword>
<dbReference type="GO" id="GO:0016020">
    <property type="term" value="C:membrane"/>
    <property type="evidence" value="ECO:0007669"/>
    <property type="project" value="UniProtKB-SubCell"/>
</dbReference>
<keyword evidence="5 8" id="KW-0812">Transmembrane</keyword>
<evidence type="ECO:0000256" key="3">
    <source>
        <dbReference type="ARBA" id="ARBA00022676"/>
    </source>
</evidence>
<proteinExistence type="inferred from homology"/>